<protein>
    <recommendedName>
        <fullName evidence="3 9">Mediator of RNA polymerase II transcription subunit 5</fullName>
    </recommendedName>
    <alternativeName>
        <fullName evidence="8 9">Mediator complex subunit 5</fullName>
    </alternativeName>
</protein>
<dbReference type="PANTHER" id="PTHR35784">
    <property type="entry name" value="MEDIATOR OF RNA POLYMERASE II TRANSCRIPTION SUBUNIT 5"/>
    <property type="match status" value="1"/>
</dbReference>
<dbReference type="GO" id="GO:0003712">
    <property type="term" value="F:transcription coregulator activity"/>
    <property type="evidence" value="ECO:0007669"/>
    <property type="project" value="InterPro"/>
</dbReference>
<comment type="subcellular location">
    <subcellularLocation>
        <location evidence="1 9">Nucleus</location>
    </subcellularLocation>
</comment>
<comment type="function">
    <text evidence="9">Component of the Mediator complex, a coactivator involved in the regulated transcription of nearly all RNA polymerase II-dependent genes. Mediator functions as a bridge to convey information from gene-specific regulatory proteins to the basal RNA polymerase II transcription machinery. Mediator is recruited to promoters by direct interactions with regulatory proteins and serves as a scaffold for the assembly of a functional preinitiation complex with RNA polymerase II and the general transcription factors.</text>
</comment>
<keyword evidence="5 9" id="KW-0010">Activator</keyword>
<dbReference type="InterPro" id="IPR014801">
    <property type="entry name" value="Mediator_Med5_fun"/>
</dbReference>
<dbReference type="STRING" id="879819.A0A0J0XIR4"/>
<evidence type="ECO:0000256" key="1">
    <source>
        <dbReference type="ARBA" id="ARBA00004123"/>
    </source>
</evidence>
<dbReference type="RefSeq" id="XP_018277471.1">
    <property type="nucleotide sequence ID" value="XM_018426824.1"/>
</dbReference>
<evidence type="ECO:0000256" key="8">
    <source>
        <dbReference type="ARBA" id="ARBA00031256"/>
    </source>
</evidence>
<dbReference type="AlphaFoldDB" id="A0A0J0XIR4"/>
<reference evidence="10 11" key="1">
    <citation type="submission" date="2015-03" db="EMBL/GenBank/DDBJ databases">
        <title>Genomics and transcriptomics of the oil-accumulating basidiomycete yeast T. oleaginosus allow insights into substrate utilization and the diverse evolutionary trajectories of mating systems in fungi.</title>
        <authorList>
            <consortium name="DOE Joint Genome Institute"/>
            <person name="Kourist R."/>
            <person name="Kracht O."/>
            <person name="Bracharz F."/>
            <person name="Lipzen A."/>
            <person name="Nolan M."/>
            <person name="Ohm R."/>
            <person name="Grigoriev I."/>
            <person name="Sun S."/>
            <person name="Heitman J."/>
            <person name="Bruck T."/>
            <person name="Nowrousian M."/>
        </authorList>
    </citation>
    <scope>NUCLEOTIDE SEQUENCE [LARGE SCALE GENOMIC DNA]</scope>
    <source>
        <strain evidence="10 11">IBC0246</strain>
    </source>
</reference>
<sequence>MTTTMSVQDLTGRASARAIPPRKWAKLVAEWVERESLDTEAAGPAVAAALLHHLSRPRPPALLISYLSQALEEGLLTARAFALALLAHMQRDEPTLSAALLASIATALLGTPTGLDPTEPFPSPIALPTPDVGTSASGESNAVPALTLVLPLLRHCVSGPPQLLALAARLTALIPPLPAPPFEAGLEAAQLSGVLPEEVAKPLRDCLTGLMADLPMPEAAPQPALFHDVPIVSGFAELDGVPQLSNLPTTLPLRQMTSFLIEFAERAQSSTPSSSYASDPPHPPQHLIYLIRLGRALTSDSQAYLLALLEAASNRVIASLNLSPGQATRAYVFFTEELPVALRWWRDNADSKWPFPSNLQNALAGTFASHNQEMAGWHASVHATHTAKSTQLMDDDEVGGYSPPDGWSMLSLEATTVRRYLSLGLLDEEQAVALSESAKAGPVGESLVERLSGVQQHHLEAIAYFISYATGASRHLGAELVNVIKNAPHSRPPENLFLRVAGSPPLLALVTAYITPKSLLDLIVTHLLDHVEDQSSRIEDPQTSLTHFGPGVVLAVALCAQFDLPLPDLLYDGRRASNIADLSSSEQSHLNGWVKALFGSDGIDDEIILATSSQGLCRLAPTIVQQAIVATMSGQLDLDTLHSGLSYFAQPILSWCLGGVVGWLCAEIERQGILSGVHLNVLQTLVLDSAFPEPLLRANAPAIARLLDPATGLEPVMLSSAFDAAGVRARINVLGGPDGGPVVVPSDPAAPLVSLRAELANVQHLDLAPAGWESRLYDILDISLRTAGALPVLESIVSTDIIYPPTLDSPPNSPEVQFLAFVSVLNMPHACAPPLAVALIDAYLPYLFTQRSPFVPLAAMPAPTQTMLSSTTPAHNPPPLPFASHALHHLLRGALLAADAYTSEEGGFADYLANHLSDEFACQRARPAFTSPRQKRSRVGALGVVDALCPEQKELICELISLFEGDEEIRSRWPNLTPMSTMGPATGPAS</sequence>
<gene>
    <name evidence="9" type="primary">MED5</name>
    <name evidence="10" type="ORF">CC85DRAFT_329441</name>
</gene>
<keyword evidence="7 9" id="KW-0539">Nucleus</keyword>
<dbReference type="GO" id="GO:0016592">
    <property type="term" value="C:mediator complex"/>
    <property type="evidence" value="ECO:0007669"/>
    <property type="project" value="InterPro"/>
</dbReference>
<comment type="similarity">
    <text evidence="2 9">Belongs to the Mediator complex subunit 5 family.</text>
</comment>
<evidence type="ECO:0000313" key="10">
    <source>
        <dbReference type="EMBL" id="KLT40980.1"/>
    </source>
</evidence>
<evidence type="ECO:0000256" key="6">
    <source>
        <dbReference type="ARBA" id="ARBA00023163"/>
    </source>
</evidence>
<evidence type="ECO:0000256" key="2">
    <source>
        <dbReference type="ARBA" id="ARBA00008782"/>
    </source>
</evidence>
<dbReference type="PANTHER" id="PTHR35784:SF1">
    <property type="entry name" value="MEDIATOR OF RNA POLYMERASE II TRANSCRIPTION SUBUNIT 5"/>
    <property type="match status" value="1"/>
</dbReference>
<dbReference type="Pfam" id="PF08689">
    <property type="entry name" value="Med5"/>
    <property type="match status" value="1"/>
</dbReference>
<dbReference type="GO" id="GO:0006357">
    <property type="term" value="P:regulation of transcription by RNA polymerase II"/>
    <property type="evidence" value="ECO:0007669"/>
    <property type="project" value="InterPro"/>
</dbReference>
<evidence type="ECO:0000256" key="7">
    <source>
        <dbReference type="ARBA" id="ARBA00023242"/>
    </source>
</evidence>
<dbReference type="GeneID" id="28987427"/>
<evidence type="ECO:0000313" key="11">
    <source>
        <dbReference type="Proteomes" id="UP000053611"/>
    </source>
</evidence>
<evidence type="ECO:0000256" key="3">
    <source>
        <dbReference type="ARBA" id="ARBA00020628"/>
    </source>
</evidence>
<keyword evidence="11" id="KW-1185">Reference proteome</keyword>
<evidence type="ECO:0000256" key="5">
    <source>
        <dbReference type="ARBA" id="ARBA00023159"/>
    </source>
</evidence>
<organism evidence="10 11">
    <name type="scientific">Cutaneotrichosporon oleaginosum</name>
    <dbReference type="NCBI Taxonomy" id="879819"/>
    <lineage>
        <taxon>Eukaryota</taxon>
        <taxon>Fungi</taxon>
        <taxon>Dikarya</taxon>
        <taxon>Basidiomycota</taxon>
        <taxon>Agaricomycotina</taxon>
        <taxon>Tremellomycetes</taxon>
        <taxon>Trichosporonales</taxon>
        <taxon>Trichosporonaceae</taxon>
        <taxon>Cutaneotrichosporon</taxon>
    </lineage>
</organism>
<evidence type="ECO:0000256" key="9">
    <source>
        <dbReference type="RuleBase" id="RU364142"/>
    </source>
</evidence>
<dbReference type="EMBL" id="KQ087225">
    <property type="protein sequence ID" value="KLT40980.1"/>
    <property type="molecule type" value="Genomic_DNA"/>
</dbReference>
<name>A0A0J0XIR4_9TREE</name>
<dbReference type="Proteomes" id="UP000053611">
    <property type="component" value="Unassembled WGS sequence"/>
</dbReference>
<comment type="subunit">
    <text evidence="9">Component of the Mediator complex.</text>
</comment>
<keyword evidence="6 9" id="KW-0804">Transcription</keyword>
<accession>A0A0J0XIR4</accession>
<proteinExistence type="inferred from homology"/>
<dbReference type="OrthoDB" id="5549158at2759"/>
<evidence type="ECO:0000256" key="4">
    <source>
        <dbReference type="ARBA" id="ARBA00023015"/>
    </source>
</evidence>
<keyword evidence="4 9" id="KW-0805">Transcription regulation</keyword>